<proteinExistence type="predicted"/>
<gene>
    <name evidence="3" type="ORF">B0T17DRAFT_508911</name>
</gene>
<organism evidence="3 4">
    <name type="scientific">Bombardia bombarda</name>
    <dbReference type="NCBI Taxonomy" id="252184"/>
    <lineage>
        <taxon>Eukaryota</taxon>
        <taxon>Fungi</taxon>
        <taxon>Dikarya</taxon>
        <taxon>Ascomycota</taxon>
        <taxon>Pezizomycotina</taxon>
        <taxon>Sordariomycetes</taxon>
        <taxon>Sordariomycetidae</taxon>
        <taxon>Sordariales</taxon>
        <taxon>Lasiosphaeriaceae</taxon>
        <taxon>Bombardia</taxon>
    </lineage>
</organism>
<protein>
    <recommendedName>
        <fullName evidence="2">DUF7924 domain-containing protein</fullName>
    </recommendedName>
</protein>
<accession>A0AA40C1I4</accession>
<feature type="compositionally biased region" description="Low complexity" evidence="1">
    <location>
        <begin position="492"/>
        <end position="503"/>
    </location>
</feature>
<reference evidence="3" key="1">
    <citation type="submission" date="2023-06" db="EMBL/GenBank/DDBJ databases">
        <title>Genome-scale phylogeny and comparative genomics of the fungal order Sordariales.</title>
        <authorList>
            <consortium name="Lawrence Berkeley National Laboratory"/>
            <person name="Hensen N."/>
            <person name="Bonometti L."/>
            <person name="Westerberg I."/>
            <person name="Brannstrom I.O."/>
            <person name="Guillou S."/>
            <person name="Cros-Aarteil S."/>
            <person name="Calhoun S."/>
            <person name="Haridas S."/>
            <person name="Kuo A."/>
            <person name="Mondo S."/>
            <person name="Pangilinan J."/>
            <person name="Riley R."/>
            <person name="LaButti K."/>
            <person name="Andreopoulos B."/>
            <person name="Lipzen A."/>
            <person name="Chen C."/>
            <person name="Yanf M."/>
            <person name="Daum C."/>
            <person name="Ng V."/>
            <person name="Clum A."/>
            <person name="Steindorff A."/>
            <person name="Ohm R."/>
            <person name="Martin F."/>
            <person name="Silar P."/>
            <person name="Natvig D."/>
            <person name="Lalanne C."/>
            <person name="Gautier V."/>
            <person name="Ament-velasquez S.L."/>
            <person name="Kruys A."/>
            <person name="Hutchinson M.I."/>
            <person name="Powell A.J."/>
            <person name="Barry K."/>
            <person name="Miller A.N."/>
            <person name="Grigoriev I.V."/>
            <person name="Debuchy R."/>
            <person name="Gladieux P."/>
            <person name="Thoren M.H."/>
            <person name="Johannesson H."/>
        </authorList>
    </citation>
    <scope>NUCLEOTIDE SEQUENCE</scope>
    <source>
        <strain evidence="3">SMH3391-2</strain>
    </source>
</reference>
<dbReference type="Proteomes" id="UP001174934">
    <property type="component" value="Unassembled WGS sequence"/>
</dbReference>
<evidence type="ECO:0000313" key="3">
    <source>
        <dbReference type="EMBL" id="KAK0621575.1"/>
    </source>
</evidence>
<dbReference type="InterPro" id="IPR057684">
    <property type="entry name" value="DUF7924"/>
</dbReference>
<feature type="region of interest" description="Disordered" evidence="1">
    <location>
        <begin position="1"/>
        <end position="195"/>
    </location>
</feature>
<evidence type="ECO:0000313" key="4">
    <source>
        <dbReference type="Proteomes" id="UP001174934"/>
    </source>
</evidence>
<keyword evidence="4" id="KW-1185">Reference proteome</keyword>
<feature type="compositionally biased region" description="Polar residues" evidence="1">
    <location>
        <begin position="94"/>
        <end position="108"/>
    </location>
</feature>
<feature type="compositionally biased region" description="Polar residues" evidence="1">
    <location>
        <begin position="163"/>
        <end position="173"/>
    </location>
</feature>
<dbReference type="EMBL" id="JAULSR010000004">
    <property type="protein sequence ID" value="KAK0621575.1"/>
    <property type="molecule type" value="Genomic_DNA"/>
</dbReference>
<name>A0AA40C1I4_9PEZI</name>
<dbReference type="AlphaFoldDB" id="A0AA40C1I4"/>
<dbReference type="Pfam" id="PF25545">
    <property type="entry name" value="DUF7924"/>
    <property type="match status" value="1"/>
</dbReference>
<feature type="region of interest" description="Disordered" evidence="1">
    <location>
        <begin position="419"/>
        <end position="444"/>
    </location>
</feature>
<evidence type="ECO:0000256" key="1">
    <source>
        <dbReference type="SAM" id="MobiDB-lite"/>
    </source>
</evidence>
<feature type="compositionally biased region" description="Low complexity" evidence="1">
    <location>
        <begin position="462"/>
        <end position="477"/>
    </location>
</feature>
<feature type="compositionally biased region" description="Polar residues" evidence="1">
    <location>
        <begin position="52"/>
        <end position="73"/>
    </location>
</feature>
<feature type="region of interest" description="Disordered" evidence="1">
    <location>
        <begin position="459"/>
        <end position="510"/>
    </location>
</feature>
<feature type="domain" description="DUF7924" evidence="2">
    <location>
        <begin position="249"/>
        <end position="384"/>
    </location>
</feature>
<comment type="caution">
    <text evidence="3">The sequence shown here is derived from an EMBL/GenBank/DDBJ whole genome shotgun (WGS) entry which is preliminary data.</text>
</comment>
<sequence>MRGRVSKPRACRSHLKLLKAPQEKRLDAIASRTPELPPGSGGRSLTGGGLAQDTTPLQSSKRSLDLASTNDSSPAKRDPQGVAQDFKNSRPPATVQQSKPHGRPSTSLLEARVEEQERVSPATPLRKRRIDSDGGDNGQQLKRARLTRKNLAGFNKMGKKGTSKTMASSTPVSSKPPENLEDIRERAVRSRATASPTEPEYRRYVNRVEVAPNEATMVVEVSGQLLKKYDDEGYNQVFNQAFTGFPKDVGFNNGLSAPQPDFVEGLAMREFRPFPVDEHVGGAVLYKDNPYSLTLPHLVGEWKGPGKDMAEAKLQNAYDGAALVYARNQALSYIGKPDPPGHAEVTTFTTDGTNLNLYAHYAALSADGTLEYHQYLIKSTSLIDSHQGLKDGRRGLRNEQDHARKQSYAIRDQLKECRKQQSNALRPISEGGPLPVADGTFGEKNEDETGYVVVEQPCQPTPAASSSVSSSKSAPPVDDYVSCSSGHKRKASSSQRPSRGSSKPKSKAQEYWKWDVKSRQYFHRHSDGKVTWLEDSDDEN</sequence>
<feature type="compositionally biased region" description="Basic residues" evidence="1">
    <location>
        <begin position="1"/>
        <end position="17"/>
    </location>
</feature>
<evidence type="ECO:0000259" key="2">
    <source>
        <dbReference type="Pfam" id="PF25545"/>
    </source>
</evidence>
<feature type="compositionally biased region" description="Gly residues" evidence="1">
    <location>
        <begin position="39"/>
        <end position="50"/>
    </location>
</feature>